<organism evidence="3 4">
    <name type="scientific">Candidatus Scalindua japonica</name>
    <dbReference type="NCBI Taxonomy" id="1284222"/>
    <lineage>
        <taxon>Bacteria</taxon>
        <taxon>Pseudomonadati</taxon>
        <taxon>Planctomycetota</taxon>
        <taxon>Candidatus Brocadiia</taxon>
        <taxon>Candidatus Brocadiales</taxon>
        <taxon>Candidatus Scalinduaceae</taxon>
        <taxon>Candidatus Scalindua</taxon>
    </lineage>
</organism>
<protein>
    <submittedName>
        <fullName evidence="3">Phosphohydrolase</fullName>
    </submittedName>
</protein>
<dbReference type="OrthoDB" id="9780884at2"/>
<keyword evidence="1" id="KW-0812">Transmembrane</keyword>
<feature type="transmembrane region" description="Helical" evidence="1">
    <location>
        <begin position="5"/>
        <end position="23"/>
    </location>
</feature>
<comment type="caution">
    <text evidence="3">The sequence shown here is derived from an EMBL/GenBank/DDBJ whole genome shotgun (WGS) entry which is preliminary data.</text>
</comment>
<dbReference type="GO" id="GO:0016787">
    <property type="term" value="F:hydrolase activity"/>
    <property type="evidence" value="ECO:0007669"/>
    <property type="project" value="UniProtKB-KW"/>
</dbReference>
<dbReference type="Pfam" id="PF00149">
    <property type="entry name" value="Metallophos"/>
    <property type="match status" value="1"/>
</dbReference>
<evidence type="ECO:0000256" key="1">
    <source>
        <dbReference type="SAM" id="Phobius"/>
    </source>
</evidence>
<dbReference type="PANTHER" id="PTHR31302">
    <property type="entry name" value="TRANSMEMBRANE PROTEIN WITH METALLOPHOSPHOESTERASE DOMAIN-RELATED"/>
    <property type="match status" value="1"/>
</dbReference>
<gene>
    <name evidence="3" type="ORF">SCALIN_C46_0004</name>
</gene>
<dbReference type="AlphaFoldDB" id="A0A286U4D0"/>
<feature type="domain" description="Calcineurin-like phosphoesterase" evidence="2">
    <location>
        <begin position="48"/>
        <end position="203"/>
    </location>
</feature>
<evidence type="ECO:0000313" key="4">
    <source>
        <dbReference type="Proteomes" id="UP000218542"/>
    </source>
</evidence>
<reference evidence="4" key="1">
    <citation type="journal article" date="2017" name="Environ. Microbiol. Rep.">
        <title>Genetic Diversity of Marine Anaerobic Ammonium-Oxidizing Bacteria as Revealed by Genomic and Proteomic Analyses of 'Candidatus Scalindua japonica'.</title>
        <authorList>
            <person name="Oshiki M."/>
            <person name="Mizuto K."/>
            <person name="Kimura Z."/>
            <person name="Kindaichi T."/>
            <person name="Satoh H."/>
            <person name="Okabe S."/>
        </authorList>
    </citation>
    <scope>NUCLEOTIDE SEQUENCE [LARGE SCALE GENOMIC DNA]</scope>
    <source>
        <strain evidence="4">husup-a2</strain>
    </source>
</reference>
<evidence type="ECO:0000259" key="2">
    <source>
        <dbReference type="Pfam" id="PF00149"/>
    </source>
</evidence>
<dbReference type="InterPro" id="IPR004843">
    <property type="entry name" value="Calcineurin-like_PHP"/>
</dbReference>
<keyword evidence="1" id="KW-0472">Membrane</keyword>
<name>A0A286U4D0_9BACT</name>
<dbReference type="Proteomes" id="UP000218542">
    <property type="component" value="Unassembled WGS sequence"/>
</dbReference>
<dbReference type="RefSeq" id="WP_096896398.1">
    <property type="nucleotide sequence ID" value="NZ_BAOS01000046.1"/>
</dbReference>
<dbReference type="InterPro" id="IPR051158">
    <property type="entry name" value="Metallophosphoesterase_sf"/>
</dbReference>
<proteinExistence type="predicted"/>
<keyword evidence="3" id="KW-0378">Hydrolase</keyword>
<dbReference type="EMBL" id="BAOS01000046">
    <property type="protein sequence ID" value="GAX63000.1"/>
    <property type="molecule type" value="Genomic_DNA"/>
</dbReference>
<dbReference type="InterPro" id="IPR029052">
    <property type="entry name" value="Metallo-depent_PP-like"/>
</dbReference>
<dbReference type="SUPFAM" id="SSF56300">
    <property type="entry name" value="Metallo-dependent phosphatases"/>
    <property type="match status" value="1"/>
</dbReference>
<accession>A0A286U4D0</accession>
<keyword evidence="4" id="KW-1185">Reference proteome</keyword>
<sequence length="278" mass="31218">MMRKFFIGITITSLIVVVLYSFYIEPQKVNLKTVKIRNKALASTFKKLKIVQLSDLHIGENRSLSIKHTLTILNTLKPDLILLTGDYVKWNAGKQAYDNAISFLSKLSAPLGVYAVMGDADYSFSRWSCLFCHSEGSTLPPIQHQVKFLRNARMDLEAGGTQFSIIGLGNSDYAPDLKTLHKMHNGKPTIVLSHVSSVYNSINATEDVLVLSGDTHGGQVFLPEFIWKIIKRKPDVAHIYGLYRNENKSLYVTSGIGTSDLRFRFGMPPEVVLFEFIE</sequence>
<evidence type="ECO:0000313" key="3">
    <source>
        <dbReference type="EMBL" id="GAX63000.1"/>
    </source>
</evidence>
<dbReference type="PANTHER" id="PTHR31302:SF0">
    <property type="entry name" value="TRANSMEMBRANE PROTEIN WITH METALLOPHOSPHOESTERASE DOMAIN"/>
    <property type="match status" value="1"/>
</dbReference>
<keyword evidence="1" id="KW-1133">Transmembrane helix</keyword>
<dbReference type="Gene3D" id="3.60.21.10">
    <property type="match status" value="1"/>
</dbReference>